<organism evidence="2 3">
    <name type="scientific">Octopus sinensis</name>
    <name type="common">East Asian common octopus</name>
    <dbReference type="NCBI Taxonomy" id="2607531"/>
    <lineage>
        <taxon>Eukaryota</taxon>
        <taxon>Metazoa</taxon>
        <taxon>Spiralia</taxon>
        <taxon>Lophotrochozoa</taxon>
        <taxon>Mollusca</taxon>
        <taxon>Cephalopoda</taxon>
        <taxon>Coleoidea</taxon>
        <taxon>Octopodiformes</taxon>
        <taxon>Octopoda</taxon>
        <taxon>Incirrata</taxon>
        <taxon>Octopodidae</taxon>
        <taxon>Octopus</taxon>
    </lineage>
</organism>
<dbReference type="KEGG" id="osn:115218524"/>
<proteinExistence type="predicted"/>
<feature type="compositionally biased region" description="Low complexity" evidence="1">
    <location>
        <begin position="113"/>
        <end position="124"/>
    </location>
</feature>
<feature type="region of interest" description="Disordered" evidence="1">
    <location>
        <begin position="1"/>
        <end position="60"/>
    </location>
</feature>
<name>A0A6P7T1I5_9MOLL</name>
<feature type="compositionally biased region" description="Polar residues" evidence="1">
    <location>
        <begin position="93"/>
        <end position="110"/>
    </location>
</feature>
<gene>
    <name evidence="3" type="primary">LOC115218524</name>
</gene>
<dbReference type="AlphaFoldDB" id="A0A6P7T1I5"/>
<keyword evidence="2" id="KW-1185">Reference proteome</keyword>
<evidence type="ECO:0000313" key="3">
    <source>
        <dbReference type="RefSeq" id="XP_029644250.1"/>
    </source>
</evidence>
<sequence>MDHSSASTTNNKQTSAASDISFSMTTINQRSSSNSLSTNVNARAESTTHLSNTSDTTKSAGITDVISGTVTARSSPISESSFSSNNGSSTASPLFTSTNNENSSYFTQDQNTEETTVSNSSEVSTETVTMFSTDFQSVSNEQTDYDVSTSAQIGKTGMTKDFTQGTGSGNAAPSCKRGLNSPCLDPDFAGRL</sequence>
<accession>A0A6P7T1I5</accession>
<dbReference type="RefSeq" id="XP_029644250.1">
    <property type="nucleotide sequence ID" value="XM_029788390.2"/>
</dbReference>
<reference evidence="3" key="1">
    <citation type="submission" date="2025-08" db="UniProtKB">
        <authorList>
            <consortium name="RefSeq"/>
        </authorList>
    </citation>
    <scope>IDENTIFICATION</scope>
</reference>
<dbReference type="Proteomes" id="UP000515154">
    <property type="component" value="Linkage group LG13"/>
</dbReference>
<feature type="compositionally biased region" description="Low complexity" evidence="1">
    <location>
        <begin position="74"/>
        <end position="92"/>
    </location>
</feature>
<evidence type="ECO:0000256" key="1">
    <source>
        <dbReference type="SAM" id="MobiDB-lite"/>
    </source>
</evidence>
<feature type="region of interest" description="Disordered" evidence="1">
    <location>
        <begin position="74"/>
        <end position="124"/>
    </location>
</feature>
<evidence type="ECO:0000313" key="2">
    <source>
        <dbReference type="Proteomes" id="UP000515154"/>
    </source>
</evidence>
<protein>
    <submittedName>
        <fullName evidence="3">Serine-rich adhesin for platelets-like</fullName>
    </submittedName>
</protein>